<feature type="compositionally biased region" description="Polar residues" evidence="1">
    <location>
        <begin position="211"/>
        <end position="226"/>
    </location>
</feature>
<dbReference type="OrthoDB" id="10042665at2759"/>
<feature type="compositionally biased region" description="Polar residues" evidence="1">
    <location>
        <begin position="161"/>
        <end position="179"/>
    </location>
</feature>
<feature type="compositionally biased region" description="Polar residues" evidence="1">
    <location>
        <begin position="57"/>
        <end position="71"/>
    </location>
</feature>
<dbReference type="InterPro" id="IPR003959">
    <property type="entry name" value="ATPase_AAA_core"/>
</dbReference>
<organism evidence="3 4">
    <name type="scientific">Colletotrichum higginsianum (strain IMI 349063)</name>
    <name type="common">Crucifer anthracnose fungus</name>
    <dbReference type="NCBI Taxonomy" id="759273"/>
    <lineage>
        <taxon>Eukaryota</taxon>
        <taxon>Fungi</taxon>
        <taxon>Dikarya</taxon>
        <taxon>Ascomycota</taxon>
        <taxon>Pezizomycotina</taxon>
        <taxon>Sordariomycetes</taxon>
        <taxon>Hypocreomycetidae</taxon>
        <taxon>Glomerellales</taxon>
        <taxon>Glomerellaceae</taxon>
        <taxon>Colletotrichum</taxon>
        <taxon>Colletotrichum destructivum species complex</taxon>
    </lineage>
</organism>
<accession>A0A1B7XTW0</accession>
<evidence type="ECO:0000313" key="3">
    <source>
        <dbReference type="EMBL" id="OBR03202.1"/>
    </source>
</evidence>
<keyword evidence="4" id="KW-1185">Reference proteome</keyword>
<dbReference type="Proteomes" id="UP000092177">
    <property type="component" value="Chromosome 9"/>
</dbReference>
<reference evidence="4" key="1">
    <citation type="journal article" date="2017" name="BMC Genomics">
        <title>Gapless genome assembly of Colletotrichum higginsianum reveals chromosome structure and association of transposable elements with secondary metabolite gene clusters.</title>
        <authorList>
            <person name="Dallery J.-F."/>
            <person name="Lapalu N."/>
            <person name="Zampounis A."/>
            <person name="Pigne S."/>
            <person name="Luyten I."/>
            <person name="Amselem J."/>
            <person name="Wittenberg A.H.J."/>
            <person name="Zhou S."/>
            <person name="de Queiroz M.V."/>
            <person name="Robin G.P."/>
            <person name="Auger A."/>
            <person name="Hainaut M."/>
            <person name="Henrissat B."/>
            <person name="Kim K.-T."/>
            <person name="Lee Y.-H."/>
            <person name="Lespinet O."/>
            <person name="Schwartz D.C."/>
            <person name="Thon M.R."/>
            <person name="O'Connell R.J."/>
        </authorList>
    </citation>
    <scope>NUCLEOTIDE SEQUENCE [LARGE SCALE GENOMIC DNA]</scope>
    <source>
        <strain evidence="4">IMI 349063</strain>
    </source>
</reference>
<dbReference type="Pfam" id="PF00004">
    <property type="entry name" value="AAA"/>
    <property type="match status" value="1"/>
</dbReference>
<evidence type="ECO:0000256" key="1">
    <source>
        <dbReference type="SAM" id="MobiDB-lite"/>
    </source>
</evidence>
<evidence type="ECO:0000313" key="4">
    <source>
        <dbReference type="Proteomes" id="UP000092177"/>
    </source>
</evidence>
<dbReference type="KEGG" id="chig:CH63R_12329"/>
<dbReference type="Pfam" id="PF23232">
    <property type="entry name" value="AAA_lid_13"/>
    <property type="match status" value="1"/>
</dbReference>
<dbReference type="InterPro" id="IPR056599">
    <property type="entry name" value="AAA_lid_fung"/>
</dbReference>
<dbReference type="VEuPathDB" id="FungiDB:CH63R_12329"/>
<dbReference type="AlphaFoldDB" id="A0A1B7XTW0"/>
<dbReference type="SUPFAM" id="SSF52540">
    <property type="entry name" value="P-loop containing nucleoside triphosphate hydrolases"/>
    <property type="match status" value="1"/>
</dbReference>
<feature type="region of interest" description="Disordered" evidence="1">
    <location>
        <begin position="202"/>
        <end position="246"/>
    </location>
</feature>
<evidence type="ECO:0000259" key="2">
    <source>
        <dbReference type="SMART" id="SM00382"/>
    </source>
</evidence>
<feature type="region of interest" description="Disordered" evidence="1">
    <location>
        <begin position="55"/>
        <end position="103"/>
    </location>
</feature>
<feature type="region of interest" description="Disordered" evidence="1">
    <location>
        <begin position="151"/>
        <end position="179"/>
    </location>
</feature>
<proteinExistence type="predicted"/>
<dbReference type="RefSeq" id="XP_018151720.1">
    <property type="nucleotide sequence ID" value="XM_018307303.1"/>
</dbReference>
<feature type="domain" description="AAA+ ATPase" evidence="2">
    <location>
        <begin position="817"/>
        <end position="944"/>
    </location>
</feature>
<sequence length="1059" mass="120012">MYGASGALPASRLSSAYKHTLQSVIDEHQAASFKAGPSTRASSNNMATDNVHHRMVTTPQPRRSGSLPRLNQQRHAKDAKHQPTVTNASSKISTQGLQENHNAGTHTSEENFAQQDYQMQLMLLEQQNKRRVMMARQENEMGGQYDPAKAENDIWDGGTLPDTQVNDPTSRETTQTHYTISEDETGKGLQNKFAALALKTGAPRHIEPSSRLGTTQPVTTASTTLSDNDRESPNLRLTASPAPGPRLPIVTLASQQTFLSHSPSSIVQRQKQPERARWNFEVTQGTQKMKHSHGYRYSPAKFSETLVNDGEACSEPSLSSGLSACAATPKSSEYIQMAISETDEVPDGAISELLSAEETSLLCFDVLQKMKQRIQLLEVANEELSRIPTPQVAVRVQIFHRLENEDTDENIYLSEPEWMVNEYGIRLSARFLLMDPEGYIEKEKDISFVVYKSYSEEHQRDAVEEARKSSGPLPNPEPANQDILLTSEEMVEALKAFLALHPASRQEFPIVNTHDRLSAPFLWWYRHRRSSKIESLPPRQAELVNALVGHIEEAYGTLYDNIDEQLSRGYVSNTSMEYIFRPEQVLVSFTDGVPQGYIALSRPYPLPTSKGRQNPSEKYLSQWTISSRSISYRGDFVRVVHVLKIEFETETENGEIDISSLPVMPLEYTSQALQERLMRRGQTFWKCREKRLISYQGTGQIYSGERFMIDFETYTSFHPDNQYTNKEKFVPEPGLPTDGSEPHVPEIYLFSNLVPGFDLRRKKWVDVEVDQIRDVAWNDHAFNSLVADEDMKMLILALVTNQIDAKRGTDVIDNKGNGLIMLLHGSPGTGKTFTAESVAEIAKKPLYSVTCGDIGTNPADVEKYLESVFHLGKIWDCVVLLDEAEVFLEQRTLQDLQRNALVSVFLRALEYYDGILILTTNRVGTFDEAFKSRIQLALQYKKLEAYQRKQIWKNFFERLKSIGEEDSIDFDDISLHIDELTKHPMNGRQIRNTITTARQLAKFMGNKMVFSHLQRTIAITNKFDEYLADVREADVEEHGGRGLDGRYSDEYFARSDQIR</sequence>
<dbReference type="GO" id="GO:0016887">
    <property type="term" value="F:ATP hydrolysis activity"/>
    <property type="evidence" value="ECO:0007669"/>
    <property type="project" value="InterPro"/>
</dbReference>
<dbReference type="PANTHER" id="PTHR46411:SF2">
    <property type="entry name" value="AAA+ ATPASE DOMAIN-CONTAINING PROTEIN"/>
    <property type="match status" value="1"/>
</dbReference>
<dbReference type="EMBL" id="LTAN01000009">
    <property type="protein sequence ID" value="OBR03202.1"/>
    <property type="molecule type" value="Genomic_DNA"/>
</dbReference>
<dbReference type="GeneID" id="28871410"/>
<dbReference type="InterPro" id="IPR027417">
    <property type="entry name" value="P-loop_NTPase"/>
</dbReference>
<dbReference type="InterPro" id="IPR054289">
    <property type="entry name" value="DUF7025"/>
</dbReference>
<gene>
    <name evidence="3" type="ORF">CH63R_12329</name>
</gene>
<protein>
    <submittedName>
        <fullName evidence="3">AAA family ATPase</fullName>
    </submittedName>
</protein>
<dbReference type="Pfam" id="PF22942">
    <property type="entry name" value="DUF7025"/>
    <property type="match status" value="1"/>
</dbReference>
<name>A0A1B7XTW0_COLHI</name>
<dbReference type="PANTHER" id="PTHR46411">
    <property type="entry name" value="FAMILY ATPASE, PUTATIVE-RELATED"/>
    <property type="match status" value="1"/>
</dbReference>
<dbReference type="SMART" id="SM00382">
    <property type="entry name" value="AAA"/>
    <property type="match status" value="1"/>
</dbReference>
<comment type="caution">
    <text evidence="3">The sequence shown here is derived from an EMBL/GenBank/DDBJ whole genome shotgun (WGS) entry which is preliminary data.</text>
</comment>
<dbReference type="Gene3D" id="3.40.50.300">
    <property type="entry name" value="P-loop containing nucleotide triphosphate hydrolases"/>
    <property type="match status" value="1"/>
</dbReference>
<feature type="compositionally biased region" description="Polar residues" evidence="1">
    <location>
        <begin position="83"/>
        <end position="103"/>
    </location>
</feature>
<dbReference type="InterPro" id="IPR003593">
    <property type="entry name" value="AAA+_ATPase"/>
</dbReference>
<dbReference type="GO" id="GO:0005524">
    <property type="term" value="F:ATP binding"/>
    <property type="evidence" value="ECO:0007669"/>
    <property type="project" value="InterPro"/>
</dbReference>
<dbReference type="CDD" id="cd19481">
    <property type="entry name" value="RecA-like_protease"/>
    <property type="match status" value="1"/>
</dbReference>